<sequence>MILTTNNSPFPQRLYDVHNILQMLDSYYNKNDTNGNSFTGIITELEDYKGLLLATVSSQKYRNLSEPEKDNLHARIENIWTRLYHEEDIEIVDSTGILIYQSWQRSPRARRSLA</sequence>
<evidence type="ECO:0000313" key="1">
    <source>
        <dbReference type="EMBL" id="QHT05706.1"/>
    </source>
</evidence>
<dbReference type="AlphaFoldDB" id="A0A6C0CLP2"/>
<proteinExistence type="predicted"/>
<reference evidence="1" key="1">
    <citation type="journal article" date="2020" name="Nature">
        <title>Giant virus diversity and host interactions through global metagenomics.</title>
        <authorList>
            <person name="Schulz F."/>
            <person name="Roux S."/>
            <person name="Paez-Espino D."/>
            <person name="Jungbluth S."/>
            <person name="Walsh D.A."/>
            <person name="Denef V.J."/>
            <person name="McMahon K.D."/>
            <person name="Konstantinidis K.T."/>
            <person name="Eloe-Fadrosh E.A."/>
            <person name="Kyrpides N.C."/>
            <person name="Woyke T."/>
        </authorList>
    </citation>
    <scope>NUCLEOTIDE SEQUENCE</scope>
    <source>
        <strain evidence="1">GVMAG-M-3300021389-45</strain>
    </source>
</reference>
<accession>A0A6C0CLP2</accession>
<dbReference type="EMBL" id="MN739458">
    <property type="protein sequence ID" value="QHT05706.1"/>
    <property type="molecule type" value="Genomic_DNA"/>
</dbReference>
<organism evidence="1">
    <name type="scientific">viral metagenome</name>
    <dbReference type="NCBI Taxonomy" id="1070528"/>
    <lineage>
        <taxon>unclassified sequences</taxon>
        <taxon>metagenomes</taxon>
        <taxon>organismal metagenomes</taxon>
    </lineage>
</organism>
<name>A0A6C0CLP2_9ZZZZ</name>
<protein>
    <submittedName>
        <fullName evidence="1">Uncharacterized protein</fullName>
    </submittedName>
</protein>